<name>A0ABV8TWZ9_9ACTN</name>
<gene>
    <name evidence="1" type="ORF">ACFPET_08775</name>
</gene>
<reference evidence="2" key="1">
    <citation type="journal article" date="2019" name="Int. J. Syst. Evol. Microbiol.">
        <title>The Global Catalogue of Microorganisms (GCM) 10K type strain sequencing project: providing services to taxonomists for standard genome sequencing and annotation.</title>
        <authorList>
            <consortium name="The Broad Institute Genomics Platform"/>
            <consortium name="The Broad Institute Genome Sequencing Center for Infectious Disease"/>
            <person name="Wu L."/>
            <person name="Ma J."/>
        </authorList>
    </citation>
    <scope>NUCLEOTIDE SEQUENCE [LARGE SCALE GENOMIC DNA]</scope>
    <source>
        <strain evidence="2">IBRC-M 10908</strain>
    </source>
</reference>
<proteinExistence type="predicted"/>
<sequence length="404" mass="45154">MATIEKATETVARWQGREYEARVLADGAAYELISPVPQEGFRPSAGRFRRYVHVKDTVTEPYVPHPDTPICLPVDSGLDQARIQNLTQRAGLTPREADIVTHVRNTARVRRGTRMVKPLSAQQVSRQLHSPPTIGGVCYREYDTAHLRLPEHRQALSGDPDVAATVAFALRWNAVDAGDYVPTDLRHFPGLPTMSSRERRGTLVIGSGFLPSPSELIPEFATARLADIPLTSGAEILAYTPEGEEVLLFQYQAGTRTWERMAGARRKNLLDQVPGNQGNRTRYFVEPSRWSGLVALHEDRTVTATADLGFGRGKFGDDVFVTFLPGSTTPTVVSSPQRFYITGWWKGVECLAVDHSDEWVRLRLTQPSMEDFSNLNVSAVERGLYETWVRGDDIQDFRTTAVRY</sequence>
<keyword evidence="2" id="KW-1185">Reference proteome</keyword>
<dbReference type="EMBL" id="JBHSDK010000013">
    <property type="protein sequence ID" value="MFC4335289.1"/>
    <property type="molecule type" value="Genomic_DNA"/>
</dbReference>
<accession>A0ABV8TWZ9</accession>
<evidence type="ECO:0000313" key="1">
    <source>
        <dbReference type="EMBL" id="MFC4335289.1"/>
    </source>
</evidence>
<dbReference type="RefSeq" id="WP_380619896.1">
    <property type="nucleotide sequence ID" value="NZ_JBHSDK010000013.1"/>
</dbReference>
<evidence type="ECO:0000313" key="2">
    <source>
        <dbReference type="Proteomes" id="UP001595823"/>
    </source>
</evidence>
<dbReference type="Proteomes" id="UP001595823">
    <property type="component" value="Unassembled WGS sequence"/>
</dbReference>
<comment type="caution">
    <text evidence="1">The sequence shown here is derived from an EMBL/GenBank/DDBJ whole genome shotgun (WGS) entry which is preliminary data.</text>
</comment>
<protein>
    <submittedName>
        <fullName evidence="1">Uncharacterized protein</fullName>
    </submittedName>
</protein>
<organism evidence="1 2">
    <name type="scientific">Salininema proteolyticum</name>
    <dbReference type="NCBI Taxonomy" id="1607685"/>
    <lineage>
        <taxon>Bacteria</taxon>
        <taxon>Bacillati</taxon>
        <taxon>Actinomycetota</taxon>
        <taxon>Actinomycetes</taxon>
        <taxon>Glycomycetales</taxon>
        <taxon>Glycomycetaceae</taxon>
        <taxon>Salininema</taxon>
    </lineage>
</organism>